<name>A0ABZ2I1Z4_9HYPH</name>
<keyword evidence="3" id="KW-1185">Reference proteome</keyword>
<organism evidence="2 3">
    <name type="scientific">Pelagibacterium nitratireducens</name>
    <dbReference type="NCBI Taxonomy" id="1046114"/>
    <lineage>
        <taxon>Bacteria</taxon>
        <taxon>Pseudomonadati</taxon>
        <taxon>Pseudomonadota</taxon>
        <taxon>Alphaproteobacteria</taxon>
        <taxon>Hyphomicrobiales</taxon>
        <taxon>Devosiaceae</taxon>
        <taxon>Pelagibacterium</taxon>
    </lineage>
</organism>
<sequence length="401" mass="42340">MIMTKDTSIATPLSEAFIKGAVEIESTPAGLLPHRLPQWARAQGADGQLLMAESQPSGVRLVFRTAATIIELDTLPTKRAYVGLPPRPDGVYDLVIDGKLERQASVSGGKVLRIDPARGSANLEPGEPGTARFAGLPARDKIVEIWLPHDETTELVGLRTDAPVEVGIDRSRPVWLHHGSSISQGSNAATPTGIWPVVAALKANVDLVNLGFGGSALLDPFTARTMADTPADLISVKLGINIVNADLMRLRAFGPAVHGFLDTIREGHKQTPLVVISPIFGPIHETVPGPCAFDMAALGEGRVAFVAQGRPEEVAQGKLTLSIIREQLKAIVAQRAATDPNIHYVDGLALYGAADNATMPLPDALHPDGQTHRMMGERFVDLVFSQGVFGAAGGQTGSSGG</sequence>
<dbReference type="InterPro" id="IPR036514">
    <property type="entry name" value="SGNH_hydro_sf"/>
</dbReference>
<dbReference type="SUPFAM" id="SSF52266">
    <property type="entry name" value="SGNH hydrolase"/>
    <property type="match status" value="1"/>
</dbReference>
<dbReference type="EMBL" id="CP146275">
    <property type="protein sequence ID" value="WWT33359.1"/>
    <property type="molecule type" value="Genomic_DNA"/>
</dbReference>
<reference evidence="2 3" key="1">
    <citation type="submission" date="2024-02" db="EMBL/GenBank/DDBJ databases">
        <title>Complete genome sequence of Pelagibacterium nitratireducens ZH15.</title>
        <authorList>
            <person name="Zhao L.H."/>
        </authorList>
    </citation>
    <scope>NUCLEOTIDE SEQUENCE [LARGE SCALE GENOMIC DNA]</scope>
    <source>
        <strain evidence="2 3">ZH15</strain>
    </source>
</reference>
<dbReference type="Gene3D" id="2.60.120.260">
    <property type="entry name" value="Galactose-binding domain-like"/>
    <property type="match status" value="1"/>
</dbReference>
<dbReference type="Gene3D" id="3.40.50.1110">
    <property type="entry name" value="SGNH hydrolase"/>
    <property type="match status" value="1"/>
</dbReference>
<protein>
    <submittedName>
        <fullName evidence="2">SGNH/GDSL hydrolase family protein</fullName>
    </submittedName>
</protein>
<evidence type="ECO:0000313" key="3">
    <source>
        <dbReference type="Proteomes" id="UP001369958"/>
    </source>
</evidence>
<keyword evidence="2" id="KW-0378">Hydrolase</keyword>
<dbReference type="InterPro" id="IPR013830">
    <property type="entry name" value="SGNH_hydro"/>
</dbReference>
<evidence type="ECO:0000313" key="2">
    <source>
        <dbReference type="EMBL" id="WWT33359.1"/>
    </source>
</evidence>
<proteinExistence type="predicted"/>
<dbReference type="Proteomes" id="UP001369958">
    <property type="component" value="Chromosome"/>
</dbReference>
<evidence type="ECO:0000259" key="1">
    <source>
        <dbReference type="Pfam" id="PF14606"/>
    </source>
</evidence>
<dbReference type="RefSeq" id="WP_338608890.1">
    <property type="nucleotide sequence ID" value="NZ_CP146275.1"/>
</dbReference>
<accession>A0ABZ2I1Z4</accession>
<gene>
    <name evidence="2" type="ORF">V6617_02525</name>
</gene>
<feature type="domain" description="SGNH hydrolase-type esterase" evidence="1">
    <location>
        <begin position="178"/>
        <end position="276"/>
    </location>
</feature>
<dbReference type="Pfam" id="PF14606">
    <property type="entry name" value="Lipase_GDSL_3"/>
    <property type="match status" value="1"/>
</dbReference>
<dbReference type="GO" id="GO:0016787">
    <property type="term" value="F:hydrolase activity"/>
    <property type="evidence" value="ECO:0007669"/>
    <property type="project" value="UniProtKB-KW"/>
</dbReference>